<evidence type="ECO:0000313" key="2">
    <source>
        <dbReference type="Proteomes" id="UP001600943"/>
    </source>
</evidence>
<dbReference type="EMBL" id="BAABYW010000001">
    <property type="protein sequence ID" value="GAA6410611.1"/>
    <property type="molecule type" value="Genomic_DNA"/>
</dbReference>
<reference evidence="1 2" key="1">
    <citation type="submission" date="2024-04" db="EMBL/GenBank/DDBJ databases">
        <title>Defined microbial consortia suppress multidrug-resistant proinflammatory Enterobacteriaceae via ecological control.</title>
        <authorList>
            <person name="Furuichi M."/>
            <person name="Kawaguchi T."/>
            <person name="Pust M."/>
            <person name="Yasuma K."/>
            <person name="Plichta D."/>
            <person name="Hasegawa N."/>
            <person name="Ohya T."/>
            <person name="Bhattarai S."/>
            <person name="Sasajima S."/>
            <person name="Aoto Y."/>
            <person name="Tuganbaev T."/>
            <person name="Yaginuma M."/>
            <person name="Ueda M."/>
            <person name="Okahashi N."/>
            <person name="Amafuji K."/>
            <person name="Kiridooshi Y."/>
            <person name="Sugita K."/>
            <person name="Strazar M."/>
            <person name="Skelly A."/>
            <person name="Suda W."/>
            <person name="Hattori M."/>
            <person name="Nakamoto N."/>
            <person name="Caballero S."/>
            <person name="Norman J."/>
            <person name="Olle B."/>
            <person name="Tanoue T."/>
            <person name="Arita M."/>
            <person name="Bucci V."/>
            <person name="Atarashi K."/>
            <person name="Xavier R."/>
            <person name="Honda K."/>
        </authorList>
    </citation>
    <scope>NUCLEOTIDE SEQUENCE [LARGE SCALE GENOMIC DNA]</scope>
    <source>
        <strain evidence="2">k04-0078-D8-1</strain>
    </source>
</reference>
<comment type="caution">
    <text evidence="1">The sequence shown here is derived from an EMBL/GenBank/DDBJ whole genome shotgun (WGS) entry which is preliminary data.</text>
</comment>
<name>A0ABQ0BGM7_9FIRM</name>
<sequence length="93" mass="10730">MESRSAILHECSKEMCSKCSNLCIARKFIEKPRNAESRCSNALVIKKEDVLILRTDMKMAEEYIEEQQEVLSKRIGCKVKIIDSAYEIEGVMR</sequence>
<proteinExistence type="predicted"/>
<keyword evidence="2" id="KW-1185">Reference proteome</keyword>
<accession>A0ABQ0BGM7</accession>
<organism evidence="1 2">
    <name type="scientific">Blautia hominis</name>
    <dbReference type="NCBI Taxonomy" id="2025493"/>
    <lineage>
        <taxon>Bacteria</taxon>
        <taxon>Bacillati</taxon>
        <taxon>Bacillota</taxon>
        <taxon>Clostridia</taxon>
        <taxon>Lachnospirales</taxon>
        <taxon>Lachnospiraceae</taxon>
        <taxon>Blautia</taxon>
    </lineage>
</organism>
<dbReference type="Proteomes" id="UP001600943">
    <property type="component" value="Unassembled WGS sequence"/>
</dbReference>
<evidence type="ECO:0000313" key="1">
    <source>
        <dbReference type="EMBL" id="GAA6410611.1"/>
    </source>
</evidence>
<gene>
    <name evidence="1" type="ORF">K040078D81_47280</name>
</gene>
<protein>
    <submittedName>
        <fullName evidence="1">Uncharacterized protein</fullName>
    </submittedName>
</protein>
<dbReference type="RefSeq" id="WP_244807242.1">
    <property type="nucleotide sequence ID" value="NZ_BAABYW010000001.1"/>
</dbReference>